<evidence type="ECO:0000256" key="1">
    <source>
        <dbReference type="SAM" id="Phobius"/>
    </source>
</evidence>
<dbReference type="EMBL" id="CP024201">
    <property type="protein sequence ID" value="ATQ41038.1"/>
    <property type="molecule type" value="Genomic_DNA"/>
</dbReference>
<dbReference type="AlphaFoldDB" id="A0A2D2ASP6"/>
<evidence type="ECO:0000313" key="3">
    <source>
        <dbReference type="Proteomes" id="UP000228945"/>
    </source>
</evidence>
<keyword evidence="1" id="KW-0472">Membrane</keyword>
<proteinExistence type="predicted"/>
<keyword evidence="3" id="KW-1185">Reference proteome</keyword>
<accession>A0A2D2ASP6</accession>
<reference evidence="2 3" key="1">
    <citation type="submission" date="2017-10" db="EMBL/GenBank/DDBJ databases">
        <title>Genome sequence of Caulobacter mirabilis FWC38.</title>
        <authorList>
            <person name="Fiebig A."/>
            <person name="Crosson S."/>
        </authorList>
    </citation>
    <scope>NUCLEOTIDE SEQUENCE [LARGE SCALE GENOMIC DNA]</scope>
    <source>
        <strain evidence="2 3">FWC 38</strain>
    </source>
</reference>
<feature type="transmembrane region" description="Helical" evidence="1">
    <location>
        <begin position="129"/>
        <end position="148"/>
    </location>
</feature>
<protein>
    <submittedName>
        <fullName evidence="2">Uncharacterized protein</fullName>
    </submittedName>
</protein>
<feature type="transmembrane region" description="Helical" evidence="1">
    <location>
        <begin position="52"/>
        <end position="79"/>
    </location>
</feature>
<dbReference type="OrthoDB" id="118190at2"/>
<organism evidence="2 3">
    <name type="scientific">Caulobacter mirabilis</name>
    <dbReference type="NCBI Taxonomy" id="69666"/>
    <lineage>
        <taxon>Bacteria</taxon>
        <taxon>Pseudomonadati</taxon>
        <taxon>Pseudomonadota</taxon>
        <taxon>Alphaproteobacteria</taxon>
        <taxon>Caulobacterales</taxon>
        <taxon>Caulobacteraceae</taxon>
        <taxon>Caulobacter</taxon>
    </lineage>
</organism>
<gene>
    <name evidence="2" type="ORF">CSW64_00755</name>
</gene>
<keyword evidence="1" id="KW-1133">Transmembrane helix</keyword>
<dbReference type="KEGG" id="cmb:CSW64_00755"/>
<feature type="transmembrane region" description="Helical" evidence="1">
    <location>
        <begin position="91"/>
        <end position="109"/>
    </location>
</feature>
<name>A0A2D2ASP6_9CAUL</name>
<evidence type="ECO:0000313" key="2">
    <source>
        <dbReference type="EMBL" id="ATQ41038.1"/>
    </source>
</evidence>
<dbReference type="RefSeq" id="WP_099620295.1">
    <property type="nucleotide sequence ID" value="NZ_CP024201.1"/>
</dbReference>
<sequence length="155" mass="16409">MKKITRKHLLTAVVGGGVAGPLDLLAASAQFNAPLDIVCKSVASGWIGREAAMAGGLPVVLLGFFSDLFISIVAAGVYVVATPEREIQRPWLNGTLFGLAMFTVMRFIITPLSAAPRNPMPPMVLAESLLVHAFLFGLPIALIAAWMLRPKDVGA</sequence>
<dbReference type="Proteomes" id="UP000228945">
    <property type="component" value="Chromosome"/>
</dbReference>
<keyword evidence="1" id="KW-0812">Transmembrane</keyword>